<dbReference type="Pfam" id="PF01757">
    <property type="entry name" value="Acyl_transf_3"/>
    <property type="match status" value="1"/>
</dbReference>
<feature type="transmembrane region" description="Helical" evidence="1">
    <location>
        <begin position="186"/>
        <end position="205"/>
    </location>
</feature>
<proteinExistence type="predicted"/>
<feature type="transmembrane region" description="Helical" evidence="1">
    <location>
        <begin position="136"/>
        <end position="155"/>
    </location>
</feature>
<organism evidence="3">
    <name type="scientific">Erysipelothrix tonsillarum</name>
    <dbReference type="NCBI Taxonomy" id="38402"/>
    <lineage>
        <taxon>Bacteria</taxon>
        <taxon>Bacillati</taxon>
        <taxon>Bacillota</taxon>
        <taxon>Erysipelotrichia</taxon>
        <taxon>Erysipelotrichales</taxon>
        <taxon>Erysipelotrichaceae</taxon>
        <taxon>Erysipelothrix</taxon>
    </lineage>
</organism>
<dbReference type="EMBL" id="LC528610">
    <property type="protein sequence ID" value="BCB22748.1"/>
    <property type="molecule type" value="Genomic_DNA"/>
</dbReference>
<evidence type="ECO:0000313" key="3">
    <source>
        <dbReference type="EMBL" id="BCB22748.1"/>
    </source>
</evidence>
<feature type="transmembrane region" description="Helical" evidence="1">
    <location>
        <begin position="161"/>
        <end position="179"/>
    </location>
</feature>
<reference evidence="3" key="1">
    <citation type="submission" date="2020-02" db="EMBL/GenBank/DDBJ databases">
        <title>Development of a multiplex PCR-based assay for rapid serotyping of Erysipelothrix species.</title>
        <authorList>
            <person name="Shimoji Y."/>
            <person name="Shiraiwa K."/>
            <person name="Tominaga H."/>
            <person name="Nishikawa S."/>
            <person name="Eguchi M."/>
            <person name="Hikono H."/>
            <person name="Ogawa Y."/>
        </authorList>
    </citation>
    <scope>NUCLEOTIDE SEQUENCE</scope>
    <source>
        <strain evidence="3">Wittling</strain>
    </source>
</reference>
<feature type="transmembrane region" description="Helical" evidence="1">
    <location>
        <begin position="17"/>
        <end position="39"/>
    </location>
</feature>
<keyword evidence="1" id="KW-1133">Transmembrane helix</keyword>
<evidence type="ECO:0000256" key="1">
    <source>
        <dbReference type="SAM" id="Phobius"/>
    </source>
</evidence>
<evidence type="ECO:0000259" key="2">
    <source>
        <dbReference type="Pfam" id="PF01757"/>
    </source>
</evidence>
<accession>A0A6S6I157</accession>
<sequence>MCLLKCNPSIPTRFCRVYFNFFISVCIYIVYNFLVGHVFSINTTLLAFTGWESIGNSNWYIFTILVMYLIVYGIFNNDNDLDKNLFRFTLVVVIYGLIISRIKENFWVSTVLCFPAGMILKENENIISNFLNCKRRYILSICVLLSLIFLIYSLFGYSWIVYNFISILFILILIFLNKLYRLRNIVFIYISKYTFEIYIYQRIFFDLFRNMFAGKNVAIYFVTSVILTIIFSIVIKKTVDIMYRKLIGE</sequence>
<keyword evidence="1" id="KW-0472">Membrane</keyword>
<dbReference type="InterPro" id="IPR002656">
    <property type="entry name" value="Acyl_transf_3_dom"/>
</dbReference>
<dbReference type="GO" id="GO:0016747">
    <property type="term" value="F:acyltransferase activity, transferring groups other than amino-acyl groups"/>
    <property type="evidence" value="ECO:0007669"/>
    <property type="project" value="InterPro"/>
</dbReference>
<name>A0A6S6I157_9FIRM</name>
<protein>
    <recommendedName>
        <fullName evidence="2">Acyltransferase 3 domain-containing protein</fullName>
    </recommendedName>
</protein>
<feature type="domain" description="Acyltransferase 3" evidence="2">
    <location>
        <begin position="12"/>
        <end position="235"/>
    </location>
</feature>
<feature type="transmembrane region" description="Helical" evidence="1">
    <location>
        <begin position="59"/>
        <end position="75"/>
    </location>
</feature>
<keyword evidence="1" id="KW-0812">Transmembrane</keyword>
<dbReference type="AlphaFoldDB" id="A0A6S6I157"/>
<feature type="transmembrane region" description="Helical" evidence="1">
    <location>
        <begin position="217"/>
        <end position="235"/>
    </location>
</feature>